<protein>
    <submittedName>
        <fullName evidence="4">Uncharacterized protein</fullName>
    </submittedName>
</protein>
<reference evidence="4 5" key="1">
    <citation type="submission" date="2018-03" db="EMBL/GenBank/DDBJ databases">
        <title>The draft genome of Mesorhizobium sp. 6GN-30.</title>
        <authorList>
            <person name="Liu L."/>
            <person name="Li L."/>
            <person name="Wang T."/>
            <person name="Zhang X."/>
            <person name="Liang L."/>
        </authorList>
    </citation>
    <scope>NUCLEOTIDE SEQUENCE [LARGE SCALE GENOMIC DNA]</scope>
    <source>
        <strain evidence="4 5">6GN30</strain>
    </source>
</reference>
<dbReference type="RefSeq" id="WP_106773098.1">
    <property type="nucleotide sequence ID" value="NZ_PXYK01000014.1"/>
</dbReference>
<dbReference type="Gene3D" id="3.40.920.10">
    <property type="entry name" value="Pyruvate-ferredoxin oxidoreductase, PFOR, domain III"/>
    <property type="match status" value="1"/>
</dbReference>
<dbReference type="SUPFAM" id="SSF53323">
    <property type="entry name" value="Pyruvate-ferredoxin oxidoreductase, PFOR, domain III"/>
    <property type="match status" value="1"/>
</dbReference>
<dbReference type="AlphaFoldDB" id="A0A2P7S7A5"/>
<dbReference type="PANTHER" id="PTHR43854:SF1">
    <property type="entry name" value="INDOLEPYRUVATE OXIDOREDUCTASE SUBUNIT IORB"/>
    <property type="match status" value="1"/>
</dbReference>
<dbReference type="PANTHER" id="PTHR43854">
    <property type="entry name" value="INDOLEPYRUVATE OXIDOREDUCTASE SUBUNIT IORB"/>
    <property type="match status" value="1"/>
</dbReference>
<dbReference type="InterPro" id="IPR052198">
    <property type="entry name" value="IorB_Oxidoreductase"/>
</dbReference>
<evidence type="ECO:0000313" key="5">
    <source>
        <dbReference type="Proteomes" id="UP000241229"/>
    </source>
</evidence>
<feature type="domain" description="Pyruvate/ketoisovalerate oxidoreductase catalytic" evidence="2">
    <location>
        <begin position="24"/>
        <end position="214"/>
    </location>
</feature>
<dbReference type="InterPro" id="IPR046667">
    <property type="entry name" value="DUF6537"/>
</dbReference>
<comment type="caution">
    <text evidence="4">The sequence shown here is derived from an EMBL/GenBank/DDBJ whole genome shotgun (WGS) entry which is preliminary data.</text>
</comment>
<name>A0A2P7S7A5_9HYPH</name>
<dbReference type="InterPro" id="IPR019752">
    <property type="entry name" value="Pyrv/ketoisovalerate_OxRed_cat"/>
</dbReference>
<feature type="domain" description="DUF6537" evidence="3">
    <location>
        <begin position="261"/>
        <end position="472"/>
    </location>
</feature>
<organism evidence="4 5">
    <name type="scientific">Kumtagia ephedrae</name>
    <dbReference type="NCBI Taxonomy" id="2116701"/>
    <lineage>
        <taxon>Bacteria</taxon>
        <taxon>Pseudomonadati</taxon>
        <taxon>Pseudomonadota</taxon>
        <taxon>Alphaproteobacteria</taxon>
        <taxon>Hyphomicrobiales</taxon>
        <taxon>Phyllobacteriaceae</taxon>
        <taxon>Kumtagia</taxon>
    </lineage>
</organism>
<keyword evidence="5" id="KW-1185">Reference proteome</keyword>
<sequence length="524" mass="56707">MRLGLAEGPDRTGSVIKLCILAVGGQGGGVLTNWITDLAQRAGWHVQSTSVAGVAQRTGATIYYVEMMPSDPARPDARPVLALSPAPGDVDILIAAELAEAGRAVLRGFVTPDRTTLIASSHRMLAVSEKIVPGDGRADGGTVQRRAAEASRRFVHFDMEALAKQAGSVISSSLFGALAGTGELPFSRADFEATIKAGGKGTEASLRAFALAYDRAAGVAATESAAVIPAGDTGSAVRGPRRLEAQWEELLHRVAELPEPVRELAEPGLRKVVDFLDPAYGGEYLERIERIAADDEETQGFAFSREAAKYVANAMVYDDIVRVADLKTRSARAERVRREVKLGEGQALLTTEYFHPRMEEICGTLPARLGAAIEARPGLMKALNRVVDRGRRIRTDSILGFGMLWAIGGMRRWRRGLLRHRVETAHLEEWLATALRERDGDYALGVEVLKCRRLIKGYSDTHSRGLSKFDRVLGCLPLLRGRADAADWIRRLREAALADADGVALDGAIRTVRSFTEEVGEHAG</sequence>
<dbReference type="Pfam" id="PF01558">
    <property type="entry name" value="POR"/>
    <property type="match status" value="1"/>
</dbReference>
<dbReference type="NCBIfam" id="NF006179">
    <property type="entry name" value="PRK08312.1"/>
    <property type="match status" value="1"/>
</dbReference>
<dbReference type="EMBL" id="PXYK01000014">
    <property type="protein sequence ID" value="PSJ58358.1"/>
    <property type="molecule type" value="Genomic_DNA"/>
</dbReference>
<dbReference type="GO" id="GO:0016903">
    <property type="term" value="F:oxidoreductase activity, acting on the aldehyde or oxo group of donors"/>
    <property type="evidence" value="ECO:0007669"/>
    <property type="project" value="InterPro"/>
</dbReference>
<proteinExistence type="predicted"/>
<gene>
    <name evidence="4" type="ORF">C7I84_15450</name>
</gene>
<dbReference type="Pfam" id="PF20169">
    <property type="entry name" value="DUF6537"/>
    <property type="match status" value="1"/>
</dbReference>
<keyword evidence="1" id="KW-0560">Oxidoreductase</keyword>
<evidence type="ECO:0000256" key="1">
    <source>
        <dbReference type="ARBA" id="ARBA00023002"/>
    </source>
</evidence>
<dbReference type="InterPro" id="IPR002869">
    <property type="entry name" value="Pyrv_flavodox_OxRed_cen"/>
</dbReference>
<evidence type="ECO:0000259" key="2">
    <source>
        <dbReference type="Pfam" id="PF01558"/>
    </source>
</evidence>
<evidence type="ECO:0000259" key="3">
    <source>
        <dbReference type="Pfam" id="PF20169"/>
    </source>
</evidence>
<evidence type="ECO:0000313" key="4">
    <source>
        <dbReference type="EMBL" id="PSJ58358.1"/>
    </source>
</evidence>
<accession>A0A2P7S7A5</accession>
<dbReference type="OrthoDB" id="1490270at2"/>
<dbReference type="Proteomes" id="UP000241229">
    <property type="component" value="Unassembled WGS sequence"/>
</dbReference>